<name>A0A905G3S2_IXOSC</name>
<evidence type="ECO:0000256" key="11">
    <source>
        <dbReference type="ARBA" id="ARBA00023303"/>
    </source>
</evidence>
<sequence>NCVSVNFSGLEIVLDALQEEYLPATLDVGFSVLIHNHGTLPMLSTDAVYVMPGYTTYVGLTVLGQSGLPSPYKNPCRSEWPPHLLPHVSKKPKYKKE</sequence>
<reference evidence="13" key="2">
    <citation type="submission" date="2022-10" db="UniProtKB">
        <authorList>
            <consortium name="EnsemblMetazoa"/>
        </authorList>
    </citation>
    <scope>IDENTIFICATION</scope>
    <source>
        <strain evidence="13">wikel</strain>
    </source>
</reference>
<keyword evidence="14" id="KW-1185">Reference proteome</keyword>
<dbReference type="InterPro" id="IPR001873">
    <property type="entry name" value="ENaC"/>
</dbReference>
<dbReference type="AlphaFoldDB" id="A0A905G3S2"/>
<dbReference type="Pfam" id="PF00858">
    <property type="entry name" value="ASC"/>
    <property type="match status" value="1"/>
</dbReference>
<keyword evidence="4 12" id="KW-0894">Sodium channel</keyword>
<dbReference type="GO" id="GO:0016020">
    <property type="term" value="C:membrane"/>
    <property type="evidence" value="ECO:0007669"/>
    <property type="project" value="UniProtKB-SubCell"/>
</dbReference>
<evidence type="ECO:0000256" key="8">
    <source>
        <dbReference type="ARBA" id="ARBA00023065"/>
    </source>
</evidence>
<keyword evidence="3 12" id="KW-0813">Transport</keyword>
<keyword evidence="10 12" id="KW-0739">Sodium transport</keyword>
<evidence type="ECO:0000256" key="6">
    <source>
        <dbReference type="ARBA" id="ARBA00022989"/>
    </source>
</evidence>
<dbReference type="Proteomes" id="UP000001555">
    <property type="component" value="Unassembled WGS sequence"/>
</dbReference>
<organism evidence="13 14">
    <name type="scientific">Ixodes scapularis</name>
    <name type="common">Black-legged tick</name>
    <name type="synonym">Deer tick</name>
    <dbReference type="NCBI Taxonomy" id="6945"/>
    <lineage>
        <taxon>Eukaryota</taxon>
        <taxon>Metazoa</taxon>
        <taxon>Ecdysozoa</taxon>
        <taxon>Arthropoda</taxon>
        <taxon>Chelicerata</taxon>
        <taxon>Arachnida</taxon>
        <taxon>Acari</taxon>
        <taxon>Parasitiformes</taxon>
        <taxon>Ixodida</taxon>
        <taxon>Ixodoidea</taxon>
        <taxon>Ixodidae</taxon>
        <taxon>Ixodinae</taxon>
        <taxon>Ixodes</taxon>
    </lineage>
</organism>
<proteinExistence type="inferred from homology"/>
<keyword evidence="8 12" id="KW-0406">Ion transport</keyword>
<evidence type="ECO:0000256" key="12">
    <source>
        <dbReference type="RuleBase" id="RU000679"/>
    </source>
</evidence>
<dbReference type="GO" id="GO:0005272">
    <property type="term" value="F:sodium channel activity"/>
    <property type="evidence" value="ECO:0007669"/>
    <property type="project" value="UniProtKB-KW"/>
</dbReference>
<keyword evidence="11 12" id="KW-0407">Ion channel</keyword>
<keyword evidence="9" id="KW-0472">Membrane</keyword>
<accession>A0A905G3S2</accession>
<evidence type="ECO:0000256" key="5">
    <source>
        <dbReference type="ARBA" id="ARBA00022692"/>
    </source>
</evidence>
<evidence type="ECO:0000256" key="3">
    <source>
        <dbReference type="ARBA" id="ARBA00022448"/>
    </source>
</evidence>
<evidence type="ECO:0000256" key="4">
    <source>
        <dbReference type="ARBA" id="ARBA00022461"/>
    </source>
</evidence>
<keyword evidence="6" id="KW-1133">Transmembrane helix</keyword>
<protein>
    <submittedName>
        <fullName evidence="13">Uncharacterized protein</fullName>
    </submittedName>
</protein>
<comment type="subcellular location">
    <subcellularLocation>
        <location evidence="1">Membrane</location>
        <topology evidence="1">Multi-pass membrane protein</topology>
    </subcellularLocation>
</comment>
<evidence type="ECO:0000256" key="2">
    <source>
        <dbReference type="ARBA" id="ARBA00007193"/>
    </source>
</evidence>
<evidence type="ECO:0000313" key="13">
    <source>
        <dbReference type="EnsemblMetazoa" id="ISCW028491-PA"/>
    </source>
</evidence>
<evidence type="ECO:0000256" key="7">
    <source>
        <dbReference type="ARBA" id="ARBA00023053"/>
    </source>
</evidence>
<keyword evidence="5 12" id="KW-0812">Transmembrane</keyword>
<keyword evidence="7" id="KW-0915">Sodium</keyword>
<evidence type="ECO:0000256" key="9">
    <source>
        <dbReference type="ARBA" id="ARBA00023136"/>
    </source>
</evidence>
<dbReference type="EnsemblMetazoa" id="ISCW028491-RA">
    <property type="protein sequence ID" value="ISCW028491-PA"/>
    <property type="gene ID" value="ISCW028491"/>
</dbReference>
<evidence type="ECO:0000313" key="14">
    <source>
        <dbReference type="Proteomes" id="UP000001555"/>
    </source>
</evidence>
<reference evidence="14" key="1">
    <citation type="submission" date="2008-03" db="EMBL/GenBank/DDBJ databases">
        <title>Annotation of Ixodes scapularis.</title>
        <authorList>
            <consortium name="Ixodes scapularis Genome Project Consortium"/>
            <person name="Caler E."/>
            <person name="Hannick L.I."/>
            <person name="Bidwell S."/>
            <person name="Joardar V."/>
            <person name="Thiagarajan M."/>
            <person name="Amedeo P."/>
            <person name="Galinsky K.J."/>
            <person name="Schobel S."/>
            <person name="Inman J."/>
            <person name="Hostetler J."/>
            <person name="Miller J."/>
            <person name="Hammond M."/>
            <person name="Megy K."/>
            <person name="Lawson D."/>
            <person name="Kodira C."/>
            <person name="Sutton G."/>
            <person name="Meyer J."/>
            <person name="Hill C.A."/>
            <person name="Birren B."/>
            <person name="Nene V."/>
            <person name="Collins F."/>
            <person name="Alarcon-Chaidez F."/>
            <person name="Wikel S."/>
            <person name="Strausberg R."/>
        </authorList>
    </citation>
    <scope>NUCLEOTIDE SEQUENCE [LARGE SCALE GENOMIC DNA]</scope>
    <source>
        <strain evidence="14">Wikel</strain>
    </source>
</reference>
<dbReference type="Gene3D" id="2.60.470.10">
    <property type="entry name" value="Acid-sensing ion channels like domains"/>
    <property type="match status" value="1"/>
</dbReference>
<dbReference type="EMBL" id="ABJB010446111">
    <property type="status" value="NOT_ANNOTATED_CDS"/>
    <property type="molecule type" value="Genomic_DNA"/>
</dbReference>
<evidence type="ECO:0000256" key="1">
    <source>
        <dbReference type="ARBA" id="ARBA00004141"/>
    </source>
</evidence>
<evidence type="ECO:0000256" key="10">
    <source>
        <dbReference type="ARBA" id="ARBA00023201"/>
    </source>
</evidence>
<comment type="similarity">
    <text evidence="2 12">Belongs to the amiloride-sensitive sodium channel (TC 1.A.6) family.</text>
</comment>